<evidence type="ECO:0000313" key="12">
    <source>
        <dbReference type="EMBL" id="QDL09512.1"/>
    </source>
</evidence>
<dbReference type="PANTHER" id="PTHR24363:SF0">
    <property type="entry name" value="SERINE_THREONINE KINASE LIKE DOMAIN CONTAINING 1"/>
    <property type="match status" value="1"/>
</dbReference>
<evidence type="ECO:0000256" key="5">
    <source>
        <dbReference type="ARBA" id="ARBA00022777"/>
    </source>
</evidence>
<dbReference type="Proteomes" id="UP000503129">
    <property type="component" value="Chromosome"/>
</dbReference>
<evidence type="ECO:0000256" key="10">
    <source>
        <dbReference type="SAM" id="MobiDB-lite"/>
    </source>
</evidence>
<comment type="catalytic activity">
    <reaction evidence="7">
        <text>L-threonyl-[protein] + ATP = O-phospho-L-threonyl-[protein] + ADP + H(+)</text>
        <dbReference type="Rhea" id="RHEA:46608"/>
        <dbReference type="Rhea" id="RHEA-COMP:11060"/>
        <dbReference type="Rhea" id="RHEA-COMP:11605"/>
        <dbReference type="ChEBI" id="CHEBI:15378"/>
        <dbReference type="ChEBI" id="CHEBI:30013"/>
        <dbReference type="ChEBI" id="CHEBI:30616"/>
        <dbReference type="ChEBI" id="CHEBI:61977"/>
        <dbReference type="ChEBI" id="CHEBI:456216"/>
        <dbReference type="EC" id="2.7.11.1"/>
    </reaction>
</comment>
<keyword evidence="4 9" id="KW-0547">Nucleotide-binding</keyword>
<dbReference type="AlphaFoldDB" id="A0A856MFS8"/>
<dbReference type="RefSeq" id="WP_169268819.1">
    <property type="nucleotide sequence ID" value="NZ_CAWOXK010000001.1"/>
</dbReference>
<dbReference type="Gene3D" id="3.30.200.20">
    <property type="entry name" value="Phosphorylase Kinase, domain 1"/>
    <property type="match status" value="1"/>
</dbReference>
<dbReference type="Pfam" id="PF00069">
    <property type="entry name" value="Pkinase"/>
    <property type="match status" value="1"/>
</dbReference>
<dbReference type="InterPro" id="IPR017441">
    <property type="entry name" value="Protein_kinase_ATP_BS"/>
</dbReference>
<name>A0A856MFS8_9CYAN</name>
<evidence type="ECO:0000256" key="4">
    <source>
        <dbReference type="ARBA" id="ARBA00022741"/>
    </source>
</evidence>
<gene>
    <name evidence="12" type="ORF">DP114_17855</name>
</gene>
<evidence type="ECO:0000256" key="2">
    <source>
        <dbReference type="ARBA" id="ARBA00022527"/>
    </source>
</evidence>
<proteinExistence type="predicted"/>
<dbReference type="InterPro" id="IPR058395">
    <property type="entry name" value="DUF8082"/>
</dbReference>
<evidence type="ECO:0000256" key="1">
    <source>
        <dbReference type="ARBA" id="ARBA00012513"/>
    </source>
</evidence>
<keyword evidence="2 12" id="KW-0723">Serine/threonine-protein kinase</keyword>
<keyword evidence="6 9" id="KW-0067">ATP-binding</keyword>
<keyword evidence="3" id="KW-0808">Transferase</keyword>
<keyword evidence="5 12" id="KW-0418">Kinase</keyword>
<evidence type="ECO:0000256" key="9">
    <source>
        <dbReference type="PROSITE-ProRule" id="PRU10141"/>
    </source>
</evidence>
<dbReference type="EMBL" id="CP030118">
    <property type="protein sequence ID" value="QDL09512.1"/>
    <property type="molecule type" value="Genomic_DNA"/>
</dbReference>
<dbReference type="EC" id="2.7.11.1" evidence="1"/>
<dbReference type="GO" id="GO:0004674">
    <property type="term" value="F:protein serine/threonine kinase activity"/>
    <property type="evidence" value="ECO:0007669"/>
    <property type="project" value="UniProtKB-KW"/>
</dbReference>
<dbReference type="PROSITE" id="PS00107">
    <property type="entry name" value="PROTEIN_KINASE_ATP"/>
    <property type="match status" value="1"/>
</dbReference>
<reference evidence="12 13" key="1">
    <citation type="submission" date="2018-06" db="EMBL/GenBank/DDBJ databases">
        <title>Comparative genomics of Brasilonema spp. strains.</title>
        <authorList>
            <person name="Alvarenga D.O."/>
            <person name="Fiore M.F."/>
            <person name="Varani A.M."/>
        </authorList>
    </citation>
    <scope>NUCLEOTIDE SEQUENCE [LARGE SCALE GENOMIC DNA]</scope>
    <source>
        <strain evidence="12 13">CENA114</strain>
    </source>
</reference>
<evidence type="ECO:0000259" key="11">
    <source>
        <dbReference type="PROSITE" id="PS50011"/>
    </source>
</evidence>
<feature type="binding site" evidence="9">
    <location>
        <position position="45"/>
    </location>
    <ligand>
        <name>ATP</name>
        <dbReference type="ChEBI" id="CHEBI:30616"/>
    </ligand>
</feature>
<dbReference type="Gene3D" id="1.10.510.10">
    <property type="entry name" value="Transferase(Phosphotransferase) domain 1"/>
    <property type="match status" value="1"/>
</dbReference>
<feature type="domain" description="Protein kinase" evidence="11">
    <location>
        <begin position="15"/>
        <end position="287"/>
    </location>
</feature>
<dbReference type="InterPro" id="IPR008266">
    <property type="entry name" value="Tyr_kinase_AS"/>
</dbReference>
<accession>A0A856MFS8</accession>
<dbReference type="PANTHER" id="PTHR24363">
    <property type="entry name" value="SERINE/THREONINE PROTEIN KINASE"/>
    <property type="match status" value="1"/>
</dbReference>
<dbReference type="PROSITE" id="PS00109">
    <property type="entry name" value="PROTEIN_KINASE_TYR"/>
    <property type="match status" value="1"/>
</dbReference>
<dbReference type="CDD" id="cd14014">
    <property type="entry name" value="STKc_PknB_like"/>
    <property type="match status" value="1"/>
</dbReference>
<dbReference type="Pfam" id="PF26309">
    <property type="entry name" value="DUF8082"/>
    <property type="match status" value="2"/>
</dbReference>
<evidence type="ECO:0000313" key="13">
    <source>
        <dbReference type="Proteomes" id="UP000503129"/>
    </source>
</evidence>
<dbReference type="GO" id="GO:0005524">
    <property type="term" value="F:ATP binding"/>
    <property type="evidence" value="ECO:0007669"/>
    <property type="project" value="UniProtKB-UniRule"/>
</dbReference>
<dbReference type="InterPro" id="IPR011009">
    <property type="entry name" value="Kinase-like_dom_sf"/>
</dbReference>
<evidence type="ECO:0000256" key="6">
    <source>
        <dbReference type="ARBA" id="ARBA00022840"/>
    </source>
</evidence>
<dbReference type="InterPro" id="IPR000719">
    <property type="entry name" value="Prot_kinase_dom"/>
</dbReference>
<evidence type="ECO:0000256" key="7">
    <source>
        <dbReference type="ARBA" id="ARBA00047899"/>
    </source>
</evidence>
<sequence>MTAQINPGTLINNRYLIKKILGQGGFGRTYLAFDTQRFDEACVLKEFVPTTTKPKIIRKSRELFEREAKVLYQIQHPQIPTFMAWLTENERLFIVLEYIDGKNYSEILSERLSNKGRPFSETEVRAWLLDMLPVLEYIHDRKILHRDISLENVMLRHNESKPMLIDFGAVKEKLTQILSAQSPNHQYSAQNSVVGKIGYSAPEQLRIGCSYPSSDIYSLAVSAVILLTGRMPHVLMDGSLNWQWRSYANISDSLARILEKMLAEVPIERYQSAKEVFIELNDNNSSLSLGGVSSPLPKTPQIQTNTTHGQEKQNSQTNIQSHTQTPVSLNPEFLEFVGRELTSFVGPIASVLMTNTLNQSPQIAQKEFSEALAREIFDPQKAQEFRNRLQLAVEPNSASSSSYQALGNYPAISDPEFLDRCRRELISFVGPFASVILIKDALNEHPRLTPTQLIETLMAEIPDEQKAQKFKERIHKITSQIKSPGAIASRINHLR</sequence>
<dbReference type="PROSITE" id="PS50011">
    <property type="entry name" value="PROTEIN_KINASE_DOM"/>
    <property type="match status" value="1"/>
</dbReference>
<evidence type="ECO:0000256" key="3">
    <source>
        <dbReference type="ARBA" id="ARBA00022679"/>
    </source>
</evidence>
<dbReference type="SUPFAM" id="SSF56112">
    <property type="entry name" value="Protein kinase-like (PK-like)"/>
    <property type="match status" value="1"/>
</dbReference>
<feature type="region of interest" description="Disordered" evidence="10">
    <location>
        <begin position="300"/>
        <end position="324"/>
    </location>
</feature>
<dbReference type="KEGG" id="bsen:DP114_17855"/>
<keyword evidence="13" id="KW-1185">Reference proteome</keyword>
<comment type="catalytic activity">
    <reaction evidence="8">
        <text>L-seryl-[protein] + ATP = O-phospho-L-seryl-[protein] + ADP + H(+)</text>
        <dbReference type="Rhea" id="RHEA:17989"/>
        <dbReference type="Rhea" id="RHEA-COMP:9863"/>
        <dbReference type="Rhea" id="RHEA-COMP:11604"/>
        <dbReference type="ChEBI" id="CHEBI:15378"/>
        <dbReference type="ChEBI" id="CHEBI:29999"/>
        <dbReference type="ChEBI" id="CHEBI:30616"/>
        <dbReference type="ChEBI" id="CHEBI:83421"/>
        <dbReference type="ChEBI" id="CHEBI:456216"/>
        <dbReference type="EC" id="2.7.11.1"/>
    </reaction>
</comment>
<evidence type="ECO:0000256" key="8">
    <source>
        <dbReference type="ARBA" id="ARBA00048679"/>
    </source>
</evidence>
<organism evidence="12 13">
    <name type="scientific">Brasilonema sennae CENA114</name>
    <dbReference type="NCBI Taxonomy" id="415709"/>
    <lineage>
        <taxon>Bacteria</taxon>
        <taxon>Bacillati</taxon>
        <taxon>Cyanobacteriota</taxon>
        <taxon>Cyanophyceae</taxon>
        <taxon>Nostocales</taxon>
        <taxon>Scytonemataceae</taxon>
        <taxon>Brasilonema</taxon>
        <taxon>Bromeliae group (in: Brasilonema)</taxon>
    </lineage>
</organism>
<protein>
    <recommendedName>
        <fullName evidence="1">non-specific serine/threonine protein kinase</fullName>
        <ecNumber evidence="1">2.7.11.1</ecNumber>
    </recommendedName>
</protein>